<dbReference type="Proteomes" id="UP000232323">
    <property type="component" value="Unassembled WGS sequence"/>
</dbReference>
<comment type="caution">
    <text evidence="9">The sequence shown here is derived from an EMBL/GenBank/DDBJ whole genome shotgun (WGS) entry which is preliminary data.</text>
</comment>
<gene>
    <name evidence="9" type="ORF">CEUSTIGMA_g12859.t1</name>
</gene>
<dbReference type="PANTHER" id="PTHR13678">
    <property type="entry name" value="VACUOLAR PROTEIN SORTING-ASSOCIATED PROTEIN 37"/>
    <property type="match status" value="1"/>
</dbReference>
<organism evidence="9 10">
    <name type="scientific">Chlamydomonas eustigma</name>
    <dbReference type="NCBI Taxonomy" id="1157962"/>
    <lineage>
        <taxon>Eukaryota</taxon>
        <taxon>Viridiplantae</taxon>
        <taxon>Chlorophyta</taxon>
        <taxon>core chlorophytes</taxon>
        <taxon>Chlorophyceae</taxon>
        <taxon>CS clade</taxon>
        <taxon>Chlamydomonadales</taxon>
        <taxon>Chlamydomonadaceae</taxon>
        <taxon>Chlamydomonas</taxon>
    </lineage>
</organism>
<proteinExistence type="inferred from homology"/>
<evidence type="ECO:0000256" key="5">
    <source>
        <dbReference type="ARBA" id="ARBA00022927"/>
    </source>
</evidence>
<sequence>MYEEFDKILHKMNLMPPNYSGRPEAPALGRSAAVDELLRAFPSCKPLNSERSVLDLPIEIEQGRRTTLRITLSPLYPQERPALIVLIPLQNPAVDSSGRVHCRSLDEWNHMVPGKASLPTAVQDALSILMHGNQLGYPSAAHAMAPSSGRSDTTALHQGSFLIPPSPSNPQSKRLQINPPMTQIDLEALSTKELEILLTDEDALYELKVKWLKRTQAAQALEEMQRQNVSLAQENLSMQGDIEEARNHVAIVRSSEYAAVKGRFDDLYQRHQSVLAKLSPEVVITQIQQKVDQLDSVSAATEDAFLTAKLPIEEFVNQYVQQRVDYHRLETMRQAVAPPG</sequence>
<evidence type="ECO:0000256" key="7">
    <source>
        <dbReference type="SAM" id="MobiDB-lite"/>
    </source>
</evidence>
<evidence type="ECO:0000256" key="2">
    <source>
        <dbReference type="ARBA" id="ARBA00007617"/>
    </source>
</evidence>
<dbReference type="EMBL" id="BEGY01000169">
    <property type="protein sequence ID" value="GAX85443.1"/>
    <property type="molecule type" value="Genomic_DNA"/>
</dbReference>
<accession>A0A250XQZ6</accession>
<keyword evidence="3" id="KW-0813">Transport</keyword>
<comment type="similarity">
    <text evidence="2">Belongs to the VPS37 family.</text>
</comment>
<dbReference type="OrthoDB" id="10260857at2759"/>
<name>A0A250XQZ6_9CHLO</name>
<evidence type="ECO:0000256" key="3">
    <source>
        <dbReference type="ARBA" id="ARBA00022448"/>
    </source>
</evidence>
<dbReference type="GO" id="GO:0006612">
    <property type="term" value="P:protein targeting to membrane"/>
    <property type="evidence" value="ECO:0007669"/>
    <property type="project" value="TreeGrafter"/>
</dbReference>
<dbReference type="InterPro" id="IPR029012">
    <property type="entry name" value="Helix_hairpin_bin_sf"/>
</dbReference>
<keyword evidence="4" id="KW-0967">Endosome</keyword>
<keyword evidence="10" id="KW-1185">Reference proteome</keyword>
<keyword evidence="5" id="KW-0653">Protein transport</keyword>
<feature type="region of interest" description="Disordered" evidence="7">
    <location>
        <begin position="142"/>
        <end position="174"/>
    </location>
</feature>
<evidence type="ECO:0000259" key="8">
    <source>
        <dbReference type="Pfam" id="PF07200"/>
    </source>
</evidence>
<dbReference type="GO" id="GO:0043162">
    <property type="term" value="P:ubiquitin-dependent protein catabolic process via the multivesicular body sorting pathway"/>
    <property type="evidence" value="ECO:0007669"/>
    <property type="project" value="TreeGrafter"/>
</dbReference>
<feature type="coiled-coil region" evidence="6">
    <location>
        <begin position="214"/>
        <end position="241"/>
    </location>
</feature>
<evidence type="ECO:0000256" key="1">
    <source>
        <dbReference type="ARBA" id="ARBA00004177"/>
    </source>
</evidence>
<dbReference type="Pfam" id="PF07200">
    <property type="entry name" value="Mod_r"/>
    <property type="match status" value="1"/>
</dbReference>
<feature type="compositionally biased region" description="Polar residues" evidence="7">
    <location>
        <begin position="148"/>
        <end position="157"/>
    </location>
</feature>
<dbReference type="SUPFAM" id="SSF54495">
    <property type="entry name" value="UBC-like"/>
    <property type="match status" value="1"/>
</dbReference>
<dbReference type="CDD" id="cd11685">
    <property type="entry name" value="UEV_TSG101-like"/>
    <property type="match status" value="1"/>
</dbReference>
<evidence type="ECO:0000313" key="9">
    <source>
        <dbReference type="EMBL" id="GAX85443.1"/>
    </source>
</evidence>
<keyword evidence="6" id="KW-0175">Coiled coil</keyword>
<evidence type="ECO:0000256" key="4">
    <source>
        <dbReference type="ARBA" id="ARBA00022753"/>
    </source>
</evidence>
<dbReference type="InterPro" id="IPR016135">
    <property type="entry name" value="UBQ-conjugating_enzyme/RWD"/>
</dbReference>
<dbReference type="GO" id="GO:0006623">
    <property type="term" value="P:protein targeting to vacuole"/>
    <property type="evidence" value="ECO:0007669"/>
    <property type="project" value="TreeGrafter"/>
</dbReference>
<dbReference type="STRING" id="1157962.A0A250XQZ6"/>
<dbReference type="GO" id="GO:0000813">
    <property type="term" value="C:ESCRT I complex"/>
    <property type="evidence" value="ECO:0007669"/>
    <property type="project" value="TreeGrafter"/>
</dbReference>
<evidence type="ECO:0000256" key="6">
    <source>
        <dbReference type="SAM" id="Coils"/>
    </source>
</evidence>
<dbReference type="AlphaFoldDB" id="A0A250XQZ6"/>
<reference evidence="9 10" key="1">
    <citation type="submission" date="2017-08" db="EMBL/GenBank/DDBJ databases">
        <title>Acidophilic green algal genome provides insights into adaptation to an acidic environment.</title>
        <authorList>
            <person name="Hirooka S."/>
            <person name="Hirose Y."/>
            <person name="Kanesaki Y."/>
            <person name="Higuchi S."/>
            <person name="Fujiwara T."/>
            <person name="Onuma R."/>
            <person name="Era A."/>
            <person name="Ohbayashi R."/>
            <person name="Uzuka A."/>
            <person name="Nozaki H."/>
            <person name="Yoshikawa H."/>
            <person name="Miyagishima S.Y."/>
        </authorList>
    </citation>
    <scope>NUCLEOTIDE SEQUENCE [LARGE SCALE GENOMIC DNA]</scope>
    <source>
        <strain evidence="9 10">NIES-2499</strain>
    </source>
</reference>
<feature type="domain" description="VPS37 C-terminal" evidence="8">
    <location>
        <begin position="188"/>
        <end position="328"/>
    </location>
</feature>
<dbReference type="InterPro" id="IPR009851">
    <property type="entry name" value="Mod_r"/>
</dbReference>
<dbReference type="Gene3D" id="1.10.287.660">
    <property type="entry name" value="Helix hairpin bin"/>
    <property type="match status" value="1"/>
</dbReference>
<protein>
    <recommendedName>
        <fullName evidence="8">VPS37 C-terminal domain-containing protein</fullName>
    </recommendedName>
</protein>
<comment type="subcellular location">
    <subcellularLocation>
        <location evidence="1">Endosome</location>
    </subcellularLocation>
</comment>
<evidence type="ECO:0000313" key="10">
    <source>
        <dbReference type="Proteomes" id="UP000232323"/>
    </source>
</evidence>
<dbReference type="PANTHER" id="PTHR13678:SF2">
    <property type="entry name" value="VACUOLAR PROTEIN SORTING-ASSOCIATED PROTEIN 37A"/>
    <property type="match status" value="1"/>
</dbReference>